<proteinExistence type="predicted"/>
<evidence type="ECO:0000313" key="1">
    <source>
        <dbReference type="EnsemblMetazoa" id="GAUT026042-PA"/>
    </source>
</evidence>
<sequence>MVALWINAIIRMQSRDTYVLIFNKYHKRFEEQRSNNDHQLGRFGTATMINWLKRKNFDYVVAYILFLVEFFFSEWSPNLQPIQAVCQNLENNATGFTTDTLLGYYYKPFLPSGIQYTLNAVLSVVMLVQNL</sequence>
<keyword evidence="2" id="KW-1185">Reference proteome</keyword>
<evidence type="ECO:0000313" key="2">
    <source>
        <dbReference type="Proteomes" id="UP000078200"/>
    </source>
</evidence>
<accession>A0A1A9V4W6</accession>
<name>A0A1A9V4W6_GLOAU</name>
<organism evidence="1 2">
    <name type="scientific">Glossina austeni</name>
    <name type="common">Savannah tsetse fly</name>
    <dbReference type="NCBI Taxonomy" id="7395"/>
    <lineage>
        <taxon>Eukaryota</taxon>
        <taxon>Metazoa</taxon>
        <taxon>Ecdysozoa</taxon>
        <taxon>Arthropoda</taxon>
        <taxon>Hexapoda</taxon>
        <taxon>Insecta</taxon>
        <taxon>Pterygota</taxon>
        <taxon>Neoptera</taxon>
        <taxon>Endopterygota</taxon>
        <taxon>Diptera</taxon>
        <taxon>Brachycera</taxon>
        <taxon>Muscomorpha</taxon>
        <taxon>Hippoboscoidea</taxon>
        <taxon>Glossinidae</taxon>
        <taxon>Glossina</taxon>
    </lineage>
</organism>
<protein>
    <submittedName>
        <fullName evidence="1">Uncharacterized protein</fullName>
    </submittedName>
</protein>
<dbReference type="EnsemblMetazoa" id="GAUT026042-RA">
    <property type="protein sequence ID" value="GAUT026042-PA"/>
    <property type="gene ID" value="GAUT026042"/>
</dbReference>
<dbReference type="Proteomes" id="UP000078200">
    <property type="component" value="Unassembled WGS sequence"/>
</dbReference>
<dbReference type="AlphaFoldDB" id="A0A1A9V4W6"/>
<reference evidence="1" key="1">
    <citation type="submission" date="2020-05" db="UniProtKB">
        <authorList>
            <consortium name="EnsemblMetazoa"/>
        </authorList>
    </citation>
    <scope>IDENTIFICATION</scope>
    <source>
        <strain evidence="1">TTRI</strain>
    </source>
</reference>
<dbReference type="VEuPathDB" id="VectorBase:GAUT026042"/>